<proteinExistence type="predicted"/>
<protein>
    <submittedName>
        <fullName evidence="6">Patatin-like phospholipase family protein</fullName>
    </submittedName>
</protein>
<evidence type="ECO:0000256" key="3">
    <source>
        <dbReference type="ARBA" id="ARBA00023098"/>
    </source>
</evidence>
<dbReference type="Pfam" id="PF01734">
    <property type="entry name" value="Patatin"/>
    <property type="match status" value="1"/>
</dbReference>
<dbReference type="EMBL" id="VRTY01000027">
    <property type="protein sequence ID" value="TXK47667.1"/>
    <property type="molecule type" value="Genomic_DNA"/>
</dbReference>
<dbReference type="InterPro" id="IPR016035">
    <property type="entry name" value="Acyl_Trfase/lysoPLipase"/>
</dbReference>
<sequence>MKIGLALSGGAARGVAHLGVLKAFEELDIKIDIVSGVSSGAIAGVFYAAGFSPDEILKLIKELSVFKIARPIFGKMGLMHLDEVEKLFCKYLGPNAVFEDLKFPVIISATEMNEGVTAYFSSGNLIKPLLATLAVPILYQPVSYNNKLLCDGGLLNNMPIDPLHCNCDVKIGVHVNPINHNADLKSIRSMVERSVQLGINNNVKLRLHLCDLLLEPQELKHYRLTSFRKADEIFEIGYRYTLNMEKHIRHLLQNFKA</sequence>
<accession>A0A5C8KBM9</accession>
<evidence type="ECO:0000256" key="1">
    <source>
        <dbReference type="ARBA" id="ARBA00022801"/>
    </source>
</evidence>
<reference evidence="6 7" key="1">
    <citation type="submission" date="2019-08" db="EMBL/GenBank/DDBJ databases">
        <authorList>
            <person name="Shi S."/>
        </authorList>
    </citation>
    <scope>NUCLEOTIDE SEQUENCE [LARGE SCALE GENOMIC DNA]</scope>
    <source>
        <strain evidence="6 7">GY10130</strain>
    </source>
</reference>
<feature type="active site" description="Proton acceptor" evidence="4">
    <location>
        <position position="151"/>
    </location>
</feature>
<evidence type="ECO:0000259" key="5">
    <source>
        <dbReference type="PROSITE" id="PS51635"/>
    </source>
</evidence>
<dbReference type="GO" id="GO:0016787">
    <property type="term" value="F:hydrolase activity"/>
    <property type="evidence" value="ECO:0007669"/>
    <property type="project" value="UniProtKB-UniRule"/>
</dbReference>
<evidence type="ECO:0000256" key="4">
    <source>
        <dbReference type="PROSITE-ProRule" id="PRU01161"/>
    </source>
</evidence>
<feature type="domain" description="PNPLA" evidence="5">
    <location>
        <begin position="5"/>
        <end position="164"/>
    </location>
</feature>
<dbReference type="GO" id="GO:0016042">
    <property type="term" value="P:lipid catabolic process"/>
    <property type="evidence" value="ECO:0007669"/>
    <property type="project" value="UniProtKB-UniRule"/>
</dbReference>
<dbReference type="RefSeq" id="WP_147921410.1">
    <property type="nucleotide sequence ID" value="NZ_VRTY01000027.1"/>
</dbReference>
<comment type="caution">
    <text evidence="6">The sequence shown here is derived from an EMBL/GenBank/DDBJ whole genome shotgun (WGS) entry which is preliminary data.</text>
</comment>
<dbReference type="Gene3D" id="3.40.1090.10">
    <property type="entry name" value="Cytosolic phospholipase A2 catalytic domain"/>
    <property type="match status" value="1"/>
</dbReference>
<dbReference type="InterPro" id="IPR050301">
    <property type="entry name" value="NTE"/>
</dbReference>
<keyword evidence="3 4" id="KW-0443">Lipid metabolism</keyword>
<feature type="short sequence motif" description="DGA/G" evidence="4">
    <location>
        <begin position="151"/>
        <end position="153"/>
    </location>
</feature>
<evidence type="ECO:0000313" key="7">
    <source>
        <dbReference type="Proteomes" id="UP000321926"/>
    </source>
</evidence>
<keyword evidence="2 4" id="KW-0442">Lipid degradation</keyword>
<dbReference type="AlphaFoldDB" id="A0A5C8KBM9"/>
<feature type="active site" description="Nucleophile" evidence="4">
    <location>
        <position position="38"/>
    </location>
</feature>
<dbReference type="Proteomes" id="UP000321926">
    <property type="component" value="Unassembled WGS sequence"/>
</dbReference>
<comment type="caution">
    <text evidence="4">Lacks conserved residue(s) required for the propagation of feature annotation.</text>
</comment>
<evidence type="ECO:0000256" key="2">
    <source>
        <dbReference type="ARBA" id="ARBA00022963"/>
    </source>
</evidence>
<dbReference type="SUPFAM" id="SSF52151">
    <property type="entry name" value="FabD/lysophospholipase-like"/>
    <property type="match status" value="1"/>
</dbReference>
<organism evidence="6 7">
    <name type="scientific">Pontibacter qinzhouensis</name>
    <dbReference type="NCBI Taxonomy" id="2603253"/>
    <lineage>
        <taxon>Bacteria</taxon>
        <taxon>Pseudomonadati</taxon>
        <taxon>Bacteroidota</taxon>
        <taxon>Cytophagia</taxon>
        <taxon>Cytophagales</taxon>
        <taxon>Hymenobacteraceae</taxon>
        <taxon>Pontibacter</taxon>
    </lineage>
</organism>
<keyword evidence="1 4" id="KW-0378">Hydrolase</keyword>
<evidence type="ECO:0000313" key="6">
    <source>
        <dbReference type="EMBL" id="TXK47667.1"/>
    </source>
</evidence>
<dbReference type="CDD" id="cd07205">
    <property type="entry name" value="Pat_PNPLA6_PNPLA7_NTE1_like"/>
    <property type="match status" value="1"/>
</dbReference>
<feature type="short sequence motif" description="GXSXG" evidence="4">
    <location>
        <begin position="36"/>
        <end position="40"/>
    </location>
</feature>
<name>A0A5C8KBM9_9BACT</name>
<dbReference type="PROSITE" id="PS51635">
    <property type="entry name" value="PNPLA"/>
    <property type="match status" value="1"/>
</dbReference>
<dbReference type="PANTHER" id="PTHR14226">
    <property type="entry name" value="NEUROPATHY TARGET ESTERASE/SWISS CHEESE D.MELANOGASTER"/>
    <property type="match status" value="1"/>
</dbReference>
<keyword evidence="7" id="KW-1185">Reference proteome</keyword>
<dbReference type="InterPro" id="IPR002641">
    <property type="entry name" value="PNPLA_dom"/>
</dbReference>
<gene>
    <name evidence="6" type="ORF">FVR03_08965</name>
</gene>
<dbReference type="PANTHER" id="PTHR14226:SF78">
    <property type="entry name" value="SLR0060 PROTEIN"/>
    <property type="match status" value="1"/>
</dbReference>
<dbReference type="OrthoDB" id="9770965at2"/>